<protein>
    <submittedName>
        <fullName evidence="4">Exportin-5-like</fullName>
    </submittedName>
</protein>
<dbReference type="RefSeq" id="XP_006811536.1">
    <property type="nucleotide sequence ID" value="XM_006811473.1"/>
</dbReference>
<organism evidence="3 4">
    <name type="scientific">Saccoglossus kowalevskii</name>
    <name type="common">Acorn worm</name>
    <dbReference type="NCBI Taxonomy" id="10224"/>
    <lineage>
        <taxon>Eukaryota</taxon>
        <taxon>Metazoa</taxon>
        <taxon>Hemichordata</taxon>
        <taxon>Enteropneusta</taxon>
        <taxon>Harrimaniidae</taxon>
        <taxon>Saccoglossus</taxon>
    </lineage>
</organism>
<accession>A0ABM0LUU5</accession>
<feature type="domain" description="Importin N-terminal" evidence="2">
    <location>
        <begin position="29"/>
        <end position="96"/>
    </location>
</feature>
<dbReference type="Pfam" id="PF08389">
    <property type="entry name" value="Xpo1"/>
    <property type="match status" value="1"/>
</dbReference>
<dbReference type="Pfam" id="PF19273">
    <property type="entry name" value="Exportin-5"/>
    <property type="match status" value="2"/>
</dbReference>
<keyword evidence="3" id="KW-1185">Reference proteome</keyword>
<name>A0ABM0LUU5_SACKO</name>
<proteinExistence type="inferred from homology"/>
<dbReference type="PANTHER" id="PTHR11223:SF3">
    <property type="entry name" value="EXPORTIN-5"/>
    <property type="match status" value="1"/>
</dbReference>
<dbReference type="InterPro" id="IPR013598">
    <property type="entry name" value="Exportin-1/Importin-b-like"/>
</dbReference>
<dbReference type="InterPro" id="IPR016024">
    <property type="entry name" value="ARM-type_fold"/>
</dbReference>
<dbReference type="InterPro" id="IPR045478">
    <property type="entry name" value="Exportin-5_C"/>
</dbReference>
<dbReference type="GeneID" id="102808888"/>
<reference evidence="4" key="1">
    <citation type="submission" date="2025-08" db="UniProtKB">
        <authorList>
            <consortium name="RefSeq"/>
        </authorList>
    </citation>
    <scope>IDENTIFICATION</scope>
    <source>
        <tissue evidence="4">Testes</tissue>
    </source>
</reference>
<comment type="similarity">
    <text evidence="1">Belongs to the exportin family.</text>
</comment>
<evidence type="ECO:0000313" key="3">
    <source>
        <dbReference type="Proteomes" id="UP000694865"/>
    </source>
</evidence>
<evidence type="ECO:0000256" key="1">
    <source>
        <dbReference type="ARBA" id="ARBA00009466"/>
    </source>
</evidence>
<dbReference type="InterPro" id="IPR011989">
    <property type="entry name" value="ARM-like"/>
</dbReference>
<dbReference type="InterPro" id="IPR001494">
    <property type="entry name" value="Importin-beta_N"/>
</dbReference>
<dbReference type="Gene3D" id="1.25.10.10">
    <property type="entry name" value="Leucine-rich Repeat Variant"/>
    <property type="match status" value="1"/>
</dbReference>
<dbReference type="Pfam" id="PF03810">
    <property type="entry name" value="IBN_N"/>
    <property type="match status" value="1"/>
</dbReference>
<evidence type="ECO:0000313" key="4">
    <source>
        <dbReference type="RefSeq" id="XP_006811536.1"/>
    </source>
</evidence>
<evidence type="ECO:0000259" key="2">
    <source>
        <dbReference type="SMART" id="SM00913"/>
    </source>
</evidence>
<dbReference type="SUPFAM" id="SSF48371">
    <property type="entry name" value="ARM repeat"/>
    <property type="match status" value="1"/>
</dbReference>
<dbReference type="Proteomes" id="UP000694865">
    <property type="component" value="Unplaced"/>
</dbReference>
<dbReference type="SMART" id="SM00913">
    <property type="entry name" value="IBN_N"/>
    <property type="match status" value="1"/>
</dbReference>
<gene>
    <name evidence="4" type="primary">LOC102808888</name>
</gene>
<dbReference type="PANTHER" id="PTHR11223">
    <property type="entry name" value="EXPORTIN 1/5"/>
    <property type="match status" value="1"/>
</dbReference>
<dbReference type="InterPro" id="IPR045065">
    <property type="entry name" value="XPO1/5"/>
</dbReference>
<sequence>MSSAIVQQLVKAVNTAMNPSVDHQKRLDAYQVCEEFKEKSPECAACGIELVGLHHSPVIRHFGLQLLEHCVKFRWNSMGPEDKVTFKETVMRLLSTGTLDILNEQLYIKDGLSRIVVEMVKREWPQNWPTLLSELNCLCGQGEIQTELVLLMFLRLAEDVVAFQTLQSQRRRDVQQALTANMSELFSFLLALLKTHTTQYHLMMNASTDAEKTKAMAHCRVAQAVLMAFTGYAEWAHISNITAQDNALLQSLCLLLNDKELKEGAAEVLQMIVNRKGKVEERKPLLVLFSEDAMSLILRAAESAAAEGMDERNYVFLKHLCQVLTGLGSQLFVLWGAESTDVGQPTNFNKYLQAILAFTQHPSIYLKDLTQPLWSSFFRHDIISQDALVLSAIPSFLTTAMKNLTKYGFPSQDNHPSCAYSRLDFDTDEEFNHFFNLFRAHQIESIRFCNRIKPLISFDLAKQWLRQQLSAPTDSNTPCSLHSQVYLDWDAMTCFVECVMQKVFLLEIPPIAECTELLSQVLSYQVQDPLLLSCALTCVSSLFPVMKYSTQLLPRVLHRLFDCVVFSLPGQTKTRSRPVQNPFFDEIYDKVKNLSTDLEELTQLEKITLLEALILLSNEVKNFEQQKAFIDEIALPIQQIWLSDTMKMAFSSAINFIHHIGLDTQPVAPSTEDVVGVNRSNIVYCINTILAMLKRSRWPSDLEEARVGGFVSGQLKNDVPVLKNPCMSAASVLLDNVFSLIRTFNHLWLPEMRAKLSPEYSKVYDMQEHEKLAALGINTAYLSGETAAEVPVNKSPVERMHNFIAINHDNCYHILANAGLCLGYEYYTVPKLTQVILNSIFVNMEHIPDHRLRPIIRVFMKSFTQYCPSECHSTVLVPILYQLCSFLITKLSAKWEVIRKRSETSTEKDNDDDQESQEVLEDQMTRLLTRDYIDLLTLLFRAGKTAESSVTMDMGGEDEMDTIATVGDDKATVSELGKCLLEDQSLCEILLMSTFSPLAWADTTTCMKAVNICKLVLQLVVSKPLPADASTQLFVMVLCGLQVHGQHDACQAALVGLAFEAYCAMRPMYEEIASVLLQIPDCSYDNVKKFDDRFILMNAANKPVSEKRKKDAFKKLISGVIGQALGEQFKRHVHIRDLPPLFKSTKRRLRPVLEQDSTEAGLVSLFSGN</sequence>